<keyword evidence="3" id="KW-1185">Reference proteome</keyword>
<feature type="compositionally biased region" description="Polar residues" evidence="1">
    <location>
        <begin position="687"/>
        <end position="697"/>
    </location>
</feature>
<dbReference type="Proteomes" id="UP000822688">
    <property type="component" value="Chromosome 9"/>
</dbReference>
<evidence type="ECO:0008006" key="4">
    <source>
        <dbReference type="Google" id="ProtNLM"/>
    </source>
</evidence>
<feature type="region of interest" description="Disordered" evidence="1">
    <location>
        <begin position="687"/>
        <end position="711"/>
    </location>
</feature>
<feature type="compositionally biased region" description="Basic residues" evidence="1">
    <location>
        <begin position="280"/>
        <end position="290"/>
    </location>
</feature>
<evidence type="ECO:0000313" key="3">
    <source>
        <dbReference type="Proteomes" id="UP000822688"/>
    </source>
</evidence>
<dbReference type="AlphaFoldDB" id="A0A8T0GTT4"/>
<feature type="region of interest" description="Disordered" evidence="1">
    <location>
        <begin position="242"/>
        <end position="306"/>
    </location>
</feature>
<protein>
    <recommendedName>
        <fullName evidence="4">DNA methylase N-4/N-6 domain-containing protein</fullName>
    </recommendedName>
</protein>
<organism evidence="2 3">
    <name type="scientific">Ceratodon purpureus</name>
    <name type="common">Fire moss</name>
    <name type="synonym">Dicranum purpureum</name>
    <dbReference type="NCBI Taxonomy" id="3225"/>
    <lineage>
        <taxon>Eukaryota</taxon>
        <taxon>Viridiplantae</taxon>
        <taxon>Streptophyta</taxon>
        <taxon>Embryophyta</taxon>
        <taxon>Bryophyta</taxon>
        <taxon>Bryophytina</taxon>
        <taxon>Bryopsida</taxon>
        <taxon>Dicranidae</taxon>
        <taxon>Pseudoditrichales</taxon>
        <taxon>Ditrichaceae</taxon>
        <taxon>Ceratodon</taxon>
    </lineage>
</organism>
<gene>
    <name evidence="2" type="ORF">KC19_9G107600</name>
</gene>
<reference evidence="2" key="1">
    <citation type="submission" date="2020-06" db="EMBL/GenBank/DDBJ databases">
        <title>WGS assembly of Ceratodon purpureus strain R40.</title>
        <authorList>
            <person name="Carey S.B."/>
            <person name="Jenkins J."/>
            <person name="Shu S."/>
            <person name="Lovell J.T."/>
            <person name="Sreedasyam A."/>
            <person name="Maumus F."/>
            <person name="Tiley G.P."/>
            <person name="Fernandez-Pozo N."/>
            <person name="Barry K."/>
            <person name="Chen C."/>
            <person name="Wang M."/>
            <person name="Lipzen A."/>
            <person name="Daum C."/>
            <person name="Saski C.A."/>
            <person name="Payton A.C."/>
            <person name="Mcbreen J.C."/>
            <person name="Conrad R.E."/>
            <person name="Kollar L.M."/>
            <person name="Olsson S."/>
            <person name="Huttunen S."/>
            <person name="Landis J.B."/>
            <person name="Wickett N.J."/>
            <person name="Johnson M.G."/>
            <person name="Rensing S.A."/>
            <person name="Grimwood J."/>
            <person name="Schmutz J."/>
            <person name="Mcdaniel S.F."/>
        </authorList>
    </citation>
    <scope>NUCLEOTIDE SEQUENCE</scope>
    <source>
        <strain evidence="2">R40</strain>
    </source>
</reference>
<sequence length="789" mass="88853">METAVQKCIKTIRGKNFDKLVAVANPSLGESFEKERLHKIATTNVTADHKTKWLKWWNSTLAVRKTVRFPDDSPMKDKVLDSWLHVASLWAQLERYLDVELHKLVTSHNLHINWKEEVLKPMDYVEKWRVSFWNKAYGYLLNANANPRFHKGSDLLKIEGGKMAGDRLLYRYLRNELVRKGALGSWAMPKHFEEEALLESEPSIFTADQKDRFDRDLLLTGAWFLECERNIVHKEEAYLVPPPSPSAAGGTQMHFEDGDGPDFEEEPSASVAPVEQSRGRGVRGTKRKNQKNNPPAPTLEARNNDNIVDPQVLYQAVGNASMPTKPRTPGATAEILSQASQGLSAGKHGVNSSQASEGGVFNACSRPSSKLDGDSAQSPRRGGQARLIKRPIPVPKPIPSTSSGLEVPILPMYLEKGNPVDLVCESNHKGTWVPQIMDIVHHIHKIGEGRHYPVSAMEFSPKHPGIDLIIADAPEGLPVPVISEHEVPSWNVREKDYVENLFYFASYHLTDVGCILLMHAKDRKIERVLDDRSRAYDFRVVRDWWGYNPLPMASTLPHQKLTHNFNIKVYARKTVGLKFKTRQLNQEYAGVNIVPDEQDDPVCNFTDDMSQLLRPDGTPWRGSREKDPSFIQSFVDLLTDEGDIVFDWSASTGASIIACARSKRHLLALERDSEIFEGVLAPYKNSPTVTEHSGESQFDSDSDSPPPKKGRIYMGLKHRLSVNCDLYKSPPSTFSLPSYAEGIAQQFTRATSPAIDDTSRYRYSNRVFRFLDIEADQCDHSLSDDHPSK</sequence>
<name>A0A8T0GTT4_CERPU</name>
<evidence type="ECO:0000313" key="2">
    <source>
        <dbReference type="EMBL" id="KAG0561977.1"/>
    </source>
</evidence>
<accession>A0A8T0GTT4</accession>
<feature type="compositionally biased region" description="Acidic residues" evidence="1">
    <location>
        <begin position="258"/>
        <end position="267"/>
    </location>
</feature>
<evidence type="ECO:0000256" key="1">
    <source>
        <dbReference type="SAM" id="MobiDB-lite"/>
    </source>
</evidence>
<feature type="region of interest" description="Disordered" evidence="1">
    <location>
        <begin position="344"/>
        <end position="386"/>
    </location>
</feature>
<dbReference type="EMBL" id="CM026430">
    <property type="protein sequence ID" value="KAG0561977.1"/>
    <property type="molecule type" value="Genomic_DNA"/>
</dbReference>
<proteinExistence type="predicted"/>
<comment type="caution">
    <text evidence="2">The sequence shown here is derived from an EMBL/GenBank/DDBJ whole genome shotgun (WGS) entry which is preliminary data.</text>
</comment>